<dbReference type="PROSITE" id="PS50893">
    <property type="entry name" value="ABC_TRANSPORTER_2"/>
    <property type="match status" value="1"/>
</dbReference>
<evidence type="ECO:0000256" key="6">
    <source>
        <dbReference type="ARBA" id="ARBA00022840"/>
    </source>
</evidence>
<feature type="domain" description="ABC transporter" evidence="9">
    <location>
        <begin position="6"/>
        <end position="240"/>
    </location>
</feature>
<dbReference type="RefSeq" id="WP_289784388.1">
    <property type="nucleotide sequence ID" value="NZ_JAUDJE010000002.1"/>
</dbReference>
<keyword evidence="8" id="KW-0472">Membrane</keyword>
<comment type="subcellular location">
    <subcellularLocation>
        <location evidence="1">Cell membrane</location>
        <topology evidence="1">Peripheral membrane protein</topology>
    </subcellularLocation>
</comment>
<evidence type="ECO:0000256" key="3">
    <source>
        <dbReference type="ARBA" id="ARBA00022448"/>
    </source>
</evidence>
<organism evidence="10 11">
    <name type="scientific">Bordetella petrii</name>
    <dbReference type="NCBI Taxonomy" id="94624"/>
    <lineage>
        <taxon>Bacteria</taxon>
        <taxon>Pseudomonadati</taxon>
        <taxon>Pseudomonadota</taxon>
        <taxon>Betaproteobacteria</taxon>
        <taxon>Burkholderiales</taxon>
        <taxon>Alcaligenaceae</taxon>
        <taxon>Bordetella</taxon>
    </lineage>
</organism>
<keyword evidence="11" id="KW-1185">Reference proteome</keyword>
<evidence type="ECO:0000256" key="5">
    <source>
        <dbReference type="ARBA" id="ARBA00022741"/>
    </source>
</evidence>
<gene>
    <name evidence="10" type="ORF">QUC21_03970</name>
</gene>
<comment type="similarity">
    <text evidence="2">Belongs to the ABC transporter superfamily.</text>
</comment>
<dbReference type="SUPFAM" id="SSF52540">
    <property type="entry name" value="P-loop containing nucleoside triphosphate hydrolases"/>
    <property type="match status" value="1"/>
</dbReference>
<comment type="caution">
    <text evidence="10">The sequence shown here is derived from an EMBL/GenBank/DDBJ whole genome shotgun (WGS) entry which is preliminary data.</text>
</comment>
<dbReference type="CDD" id="cd03262">
    <property type="entry name" value="ABC_HisP_GlnQ"/>
    <property type="match status" value="1"/>
</dbReference>
<evidence type="ECO:0000256" key="1">
    <source>
        <dbReference type="ARBA" id="ARBA00004202"/>
    </source>
</evidence>
<dbReference type="InterPro" id="IPR027417">
    <property type="entry name" value="P-loop_NTPase"/>
</dbReference>
<dbReference type="Proteomes" id="UP001175604">
    <property type="component" value="Unassembled WGS sequence"/>
</dbReference>
<evidence type="ECO:0000256" key="4">
    <source>
        <dbReference type="ARBA" id="ARBA00022475"/>
    </source>
</evidence>
<dbReference type="InterPro" id="IPR050086">
    <property type="entry name" value="MetN_ABC_transporter-like"/>
</dbReference>
<dbReference type="InterPro" id="IPR017871">
    <property type="entry name" value="ABC_transporter-like_CS"/>
</dbReference>
<proteinExistence type="inferred from homology"/>
<dbReference type="PROSITE" id="PS00211">
    <property type="entry name" value="ABC_TRANSPORTER_1"/>
    <property type="match status" value="1"/>
</dbReference>
<dbReference type="PIRSF" id="PIRSF039085">
    <property type="entry name" value="ABC_ATPase_HisP"/>
    <property type="match status" value="1"/>
</dbReference>
<keyword evidence="6 10" id="KW-0067">ATP-binding</keyword>
<dbReference type="Pfam" id="PF00005">
    <property type="entry name" value="ABC_tran"/>
    <property type="match status" value="1"/>
</dbReference>
<keyword evidence="3" id="KW-0813">Transport</keyword>
<dbReference type="SMART" id="SM00382">
    <property type="entry name" value="AAA"/>
    <property type="match status" value="1"/>
</dbReference>
<dbReference type="InterPro" id="IPR030679">
    <property type="entry name" value="ABC_ATPase_HisP-typ"/>
</dbReference>
<keyword evidence="5" id="KW-0547">Nucleotide-binding</keyword>
<evidence type="ECO:0000256" key="2">
    <source>
        <dbReference type="ARBA" id="ARBA00005417"/>
    </source>
</evidence>
<evidence type="ECO:0000313" key="11">
    <source>
        <dbReference type="Proteomes" id="UP001175604"/>
    </source>
</evidence>
<dbReference type="EMBL" id="JAUDJE010000002">
    <property type="protein sequence ID" value="MDM9558170.1"/>
    <property type="molecule type" value="Genomic_DNA"/>
</dbReference>
<dbReference type="Gene3D" id="3.40.50.300">
    <property type="entry name" value="P-loop containing nucleotide triphosphate hydrolases"/>
    <property type="match status" value="1"/>
</dbReference>
<evidence type="ECO:0000313" key="10">
    <source>
        <dbReference type="EMBL" id="MDM9558170.1"/>
    </source>
</evidence>
<dbReference type="InterPro" id="IPR003593">
    <property type="entry name" value="AAA+_ATPase"/>
</dbReference>
<evidence type="ECO:0000256" key="7">
    <source>
        <dbReference type="ARBA" id="ARBA00022970"/>
    </source>
</evidence>
<keyword evidence="4" id="KW-1003">Cell membrane</keyword>
<accession>A0ABT7VZ42</accession>
<dbReference type="InterPro" id="IPR003439">
    <property type="entry name" value="ABC_transporter-like_ATP-bd"/>
</dbReference>
<keyword evidence="7" id="KW-0029">Amino-acid transport</keyword>
<dbReference type="GO" id="GO:0005524">
    <property type="term" value="F:ATP binding"/>
    <property type="evidence" value="ECO:0007669"/>
    <property type="project" value="UniProtKB-KW"/>
</dbReference>
<reference evidence="10" key="1">
    <citation type="submission" date="2023-06" db="EMBL/GenBank/DDBJ databases">
        <title>full genome analysis of Phenantherene degrader P3.</title>
        <authorList>
            <person name="Akbar A."/>
            <person name="Rahmeh R."/>
            <person name="Kishk M."/>
        </authorList>
    </citation>
    <scope>NUCLEOTIDE SEQUENCE</scope>
    <source>
        <strain evidence="10">P3</strain>
    </source>
</reference>
<sequence>MDEPILKISGLYKAYGDNPVLKGIDLDVAKGELVFMIGPSGSGKSSLLRCCNRLEEPTAGTIHVDGDEITAADAELNRIRQNIGMVFQHFNLYRHMSVLSNITLALRKVQKLPRAEADRRGLEALERVGLADKAAAYPDQLSGGQQQRVGIARSLALRPKVVLFDEPTSALDPELVGSVLNVMRELKQDGMTMMVVSHEMGFAKAAADRVVFMDGGVIVEQGTPQQVFNHPSQPRTQAFLARMAEHAA</sequence>
<evidence type="ECO:0000256" key="8">
    <source>
        <dbReference type="ARBA" id="ARBA00023136"/>
    </source>
</evidence>
<dbReference type="PANTHER" id="PTHR43166">
    <property type="entry name" value="AMINO ACID IMPORT ATP-BINDING PROTEIN"/>
    <property type="match status" value="1"/>
</dbReference>
<protein>
    <submittedName>
        <fullName evidence="10">Amino acid ABC transporter ATP-binding protein</fullName>
    </submittedName>
</protein>
<name>A0ABT7VZ42_9BORD</name>
<evidence type="ECO:0000259" key="9">
    <source>
        <dbReference type="PROSITE" id="PS50893"/>
    </source>
</evidence>
<dbReference type="PANTHER" id="PTHR43166:SF9">
    <property type="entry name" value="GLUTAMATE_ASPARTATE IMPORT ATP-BINDING PROTEIN GLTL"/>
    <property type="match status" value="1"/>
</dbReference>